<sequence>MTPQQAMEMVQDALLQVAPEADLQAVPPDADFRDLLELDSLDFLAYVEILSEAGGRRIEEDDYPKVTTMAGATAFIIADRG</sequence>
<dbReference type="Proteomes" id="UP001500064">
    <property type="component" value="Unassembled WGS sequence"/>
</dbReference>
<evidence type="ECO:0000313" key="1">
    <source>
        <dbReference type="EMBL" id="GAA1654641.1"/>
    </source>
</evidence>
<comment type="caution">
    <text evidence="1">The sequence shown here is derived from an EMBL/GenBank/DDBJ whole genome shotgun (WGS) entry which is preliminary data.</text>
</comment>
<gene>
    <name evidence="1" type="ORF">GCM10009733_060100</name>
</gene>
<reference evidence="2" key="1">
    <citation type="journal article" date="2019" name="Int. J. Syst. Evol. Microbiol.">
        <title>The Global Catalogue of Microorganisms (GCM) 10K type strain sequencing project: providing services to taxonomists for standard genome sequencing and annotation.</title>
        <authorList>
            <consortium name="The Broad Institute Genomics Platform"/>
            <consortium name="The Broad Institute Genome Sequencing Center for Infectious Disease"/>
            <person name="Wu L."/>
            <person name="Ma J."/>
        </authorList>
    </citation>
    <scope>NUCLEOTIDE SEQUENCE [LARGE SCALE GENOMIC DNA]</scope>
    <source>
        <strain evidence="2">JCM 13929</strain>
    </source>
</reference>
<organism evidence="1 2">
    <name type="scientific">Nonomuraea maheshkhaliensis</name>
    <dbReference type="NCBI Taxonomy" id="419590"/>
    <lineage>
        <taxon>Bacteria</taxon>
        <taxon>Bacillati</taxon>
        <taxon>Actinomycetota</taxon>
        <taxon>Actinomycetes</taxon>
        <taxon>Streptosporangiales</taxon>
        <taxon>Streptosporangiaceae</taxon>
        <taxon>Nonomuraea</taxon>
    </lineage>
</organism>
<dbReference type="Gene3D" id="1.10.1200.10">
    <property type="entry name" value="ACP-like"/>
    <property type="match status" value="1"/>
</dbReference>
<evidence type="ECO:0008006" key="3">
    <source>
        <dbReference type="Google" id="ProtNLM"/>
    </source>
</evidence>
<keyword evidence="2" id="KW-1185">Reference proteome</keyword>
<dbReference type="SUPFAM" id="SSF47336">
    <property type="entry name" value="ACP-like"/>
    <property type="match status" value="1"/>
</dbReference>
<accession>A0ABP4RIU7</accession>
<evidence type="ECO:0000313" key="2">
    <source>
        <dbReference type="Proteomes" id="UP001500064"/>
    </source>
</evidence>
<dbReference type="EMBL" id="BAAAMU010000050">
    <property type="protein sequence ID" value="GAA1654641.1"/>
    <property type="molecule type" value="Genomic_DNA"/>
</dbReference>
<protein>
    <recommendedName>
        <fullName evidence="3">Acyl carrier protein</fullName>
    </recommendedName>
</protein>
<name>A0ABP4RIU7_9ACTN</name>
<dbReference type="InterPro" id="IPR036736">
    <property type="entry name" value="ACP-like_sf"/>
</dbReference>
<dbReference type="RefSeq" id="WP_346109877.1">
    <property type="nucleotide sequence ID" value="NZ_BAAAMU010000050.1"/>
</dbReference>
<proteinExistence type="predicted"/>